<dbReference type="EMBL" id="HACM01002215">
    <property type="protein sequence ID" value="CRZ02657.1"/>
    <property type="molecule type" value="Transcribed_RNA"/>
</dbReference>
<name>A0A0H5QM42_9EUKA</name>
<reference evidence="1" key="1">
    <citation type="submission" date="2015-04" db="EMBL/GenBank/DDBJ databases">
        <title>The genome sequence of the plant pathogenic Rhizarian Plasmodiophora brassicae reveals insights in its biotrophic life cycle and the origin of chitin synthesis.</title>
        <authorList>
            <person name="Schwelm A."/>
            <person name="Fogelqvist J."/>
            <person name="Knaust A."/>
            <person name="Julke S."/>
            <person name="Lilja T."/>
            <person name="Dhandapani V."/>
            <person name="Bonilla-Rosso G."/>
            <person name="Karlsson M."/>
            <person name="Shevchenko A."/>
            <person name="Choi S.R."/>
            <person name="Kim H.G."/>
            <person name="Park J.Y."/>
            <person name="Lim Y.P."/>
            <person name="Ludwig-Muller J."/>
            <person name="Dixelius C."/>
        </authorList>
    </citation>
    <scope>NUCLEOTIDE SEQUENCE</scope>
    <source>
        <tissue evidence="1">Potato root galls</tissue>
    </source>
</reference>
<accession>A0A0H5QM42</accession>
<evidence type="ECO:0000313" key="1">
    <source>
        <dbReference type="EMBL" id="CRZ02657.1"/>
    </source>
</evidence>
<proteinExistence type="predicted"/>
<dbReference type="AlphaFoldDB" id="A0A0H5QM42"/>
<sequence length="100" mass="11658">MITLLGNLRDKIMPKMIQIHEELFKKLKKNIFIVLEVHNLKIEIVPKLHTSSCSKRNHFFFVVVFLTSLPLQSPHFHHLSLLFQSLSILPQIAPQLHLCP</sequence>
<organism evidence="1">
    <name type="scientific">Spongospora subterranea</name>
    <dbReference type="NCBI Taxonomy" id="70186"/>
    <lineage>
        <taxon>Eukaryota</taxon>
        <taxon>Sar</taxon>
        <taxon>Rhizaria</taxon>
        <taxon>Endomyxa</taxon>
        <taxon>Phytomyxea</taxon>
        <taxon>Plasmodiophorida</taxon>
        <taxon>Plasmodiophoridae</taxon>
        <taxon>Spongospora</taxon>
    </lineage>
</organism>
<protein>
    <submittedName>
        <fullName evidence="1">Uncharacterized protein</fullName>
    </submittedName>
</protein>